<sequence>MPSSAMVYLNGVHMCSLCIEKLKSSSICRSSRIRKGLESYAILMDEERFCQYILMKTLSFLFSGLIRPSSPHPTMERLVFQRRTGKVNAKQPLQQPEERKRTSELGELENNGFYCTTLMRASVVPSSPELKMNKCVVDFADMNGNHGGIHTRRQDCENDEYFVEKNRVRTMSKHQVYFLLILMYKRLCRVYA</sequence>
<dbReference type="EMBL" id="KL367624">
    <property type="protein sequence ID" value="KFD61415.1"/>
    <property type="molecule type" value="Genomic_DNA"/>
</dbReference>
<organism evidence="1">
    <name type="scientific">Trichuris suis</name>
    <name type="common">pig whipworm</name>
    <dbReference type="NCBI Taxonomy" id="68888"/>
    <lineage>
        <taxon>Eukaryota</taxon>
        <taxon>Metazoa</taxon>
        <taxon>Ecdysozoa</taxon>
        <taxon>Nematoda</taxon>
        <taxon>Enoplea</taxon>
        <taxon>Dorylaimia</taxon>
        <taxon>Trichinellida</taxon>
        <taxon>Trichuridae</taxon>
        <taxon>Trichuris</taxon>
    </lineage>
</organism>
<dbReference type="AlphaFoldDB" id="A0A085MW19"/>
<evidence type="ECO:0000313" key="1">
    <source>
        <dbReference type="EMBL" id="KFD61415.1"/>
    </source>
</evidence>
<proteinExistence type="predicted"/>
<dbReference type="Proteomes" id="UP000030758">
    <property type="component" value="Unassembled WGS sequence"/>
</dbReference>
<gene>
    <name evidence="1" type="ORF">M514_26417</name>
</gene>
<accession>A0A085MW19</accession>
<name>A0A085MW19_9BILA</name>
<reference evidence="1" key="1">
    <citation type="journal article" date="2014" name="Nat. Genet.">
        <title>Genome and transcriptome of the porcine whipworm Trichuris suis.</title>
        <authorList>
            <person name="Jex A.R."/>
            <person name="Nejsum P."/>
            <person name="Schwarz E.M."/>
            <person name="Hu L."/>
            <person name="Young N.D."/>
            <person name="Hall R.S."/>
            <person name="Korhonen P.K."/>
            <person name="Liao S."/>
            <person name="Thamsborg S."/>
            <person name="Xia J."/>
            <person name="Xu P."/>
            <person name="Wang S."/>
            <person name="Scheerlinck J.P."/>
            <person name="Hofmann A."/>
            <person name="Sternberg P.W."/>
            <person name="Wang J."/>
            <person name="Gasser R.B."/>
        </authorList>
    </citation>
    <scope>NUCLEOTIDE SEQUENCE [LARGE SCALE GENOMIC DNA]</scope>
    <source>
        <strain evidence="1">DCEP-RM93F</strain>
    </source>
</reference>
<protein>
    <submittedName>
        <fullName evidence="1">Uncharacterized protein</fullName>
    </submittedName>
</protein>